<sequence>MSGSIVEKSLQGVFEYRTRLSTGKYPDEHITMMGVGPCQWEETLDEDGQLHSYFDRPSLIGRDLTTGDVLFQAWHQAGDFHRTADDPAIIYGYDGQFRQEQYWVNGVQHRDEKYGPASFEIDLQTNVVVWETYYRMGKNERRHGPAHICRDSDGTVYDEEFIGFEGRLMPLSPDPSIV</sequence>
<gene>
    <name evidence="2" type="ORF">FF098_015905</name>
    <name evidence="1" type="ORF">GCM10011355_34190</name>
</gene>
<dbReference type="EMBL" id="BMGZ01000005">
    <property type="protein sequence ID" value="GGI02064.1"/>
    <property type="molecule type" value="Genomic_DNA"/>
</dbReference>
<evidence type="ECO:0000313" key="3">
    <source>
        <dbReference type="Proteomes" id="UP000621856"/>
    </source>
</evidence>
<organism evidence="1 3">
    <name type="scientific">Aquisalinus luteolus</name>
    <dbReference type="NCBI Taxonomy" id="1566827"/>
    <lineage>
        <taxon>Bacteria</taxon>
        <taxon>Pseudomonadati</taxon>
        <taxon>Pseudomonadota</taxon>
        <taxon>Alphaproteobacteria</taxon>
        <taxon>Parvularculales</taxon>
        <taxon>Parvularculaceae</taxon>
        <taxon>Aquisalinus</taxon>
    </lineage>
</organism>
<reference evidence="2 4" key="2">
    <citation type="submission" date="2020-02" db="EMBL/GenBank/DDBJ databases">
        <title>Genome sequence of Parvularcula flava strain NH6-79.</title>
        <authorList>
            <person name="Abdul Karim M.H."/>
            <person name="Lam M.Q."/>
            <person name="Chen S.J."/>
            <person name="Yahya A."/>
            <person name="Shahir S."/>
            <person name="Shamsir M.S."/>
            <person name="Chong C.S."/>
        </authorList>
    </citation>
    <scope>NUCLEOTIDE SEQUENCE [LARGE SCALE GENOMIC DNA]</scope>
    <source>
        <strain evidence="2 4">NH6-79</strain>
    </source>
</reference>
<evidence type="ECO:0000313" key="2">
    <source>
        <dbReference type="EMBL" id="NHK29400.1"/>
    </source>
</evidence>
<comment type="caution">
    <text evidence="1">The sequence shown here is derived from an EMBL/GenBank/DDBJ whole genome shotgun (WGS) entry which is preliminary data.</text>
</comment>
<evidence type="ECO:0000313" key="1">
    <source>
        <dbReference type="EMBL" id="GGI02064.1"/>
    </source>
</evidence>
<reference evidence="1" key="3">
    <citation type="submission" date="2020-09" db="EMBL/GenBank/DDBJ databases">
        <authorList>
            <person name="Sun Q."/>
            <person name="Zhou Y."/>
        </authorList>
    </citation>
    <scope>NUCLEOTIDE SEQUENCE</scope>
    <source>
        <strain evidence="1">CGMCC 1.14984</strain>
    </source>
</reference>
<protein>
    <submittedName>
        <fullName evidence="1">Uncharacterized protein</fullName>
    </submittedName>
</protein>
<dbReference type="EMBL" id="VCJR02000005">
    <property type="protein sequence ID" value="NHK29400.1"/>
    <property type="molecule type" value="Genomic_DNA"/>
</dbReference>
<proteinExistence type="predicted"/>
<dbReference type="AlphaFoldDB" id="A0A8J3AAP3"/>
<dbReference type="Proteomes" id="UP000818603">
    <property type="component" value="Unassembled WGS sequence"/>
</dbReference>
<evidence type="ECO:0000313" key="4">
    <source>
        <dbReference type="Proteomes" id="UP000818603"/>
    </source>
</evidence>
<dbReference type="Proteomes" id="UP000621856">
    <property type="component" value="Unassembled WGS sequence"/>
</dbReference>
<reference evidence="1" key="1">
    <citation type="journal article" date="2014" name="Int. J. Syst. Evol. Microbiol.">
        <title>Complete genome sequence of Corynebacterium casei LMG S-19264T (=DSM 44701T), isolated from a smear-ripened cheese.</title>
        <authorList>
            <consortium name="US DOE Joint Genome Institute (JGI-PGF)"/>
            <person name="Walter F."/>
            <person name="Albersmeier A."/>
            <person name="Kalinowski J."/>
            <person name="Ruckert C."/>
        </authorList>
    </citation>
    <scope>NUCLEOTIDE SEQUENCE</scope>
    <source>
        <strain evidence="1">CGMCC 1.14984</strain>
    </source>
</reference>
<dbReference type="RefSeq" id="WP_155142408.1">
    <property type="nucleotide sequence ID" value="NZ_BMGZ01000005.1"/>
</dbReference>
<keyword evidence="4" id="KW-1185">Reference proteome</keyword>
<accession>A0A8J3AAP3</accession>
<name>A0A8J3AAP3_9PROT</name>